<dbReference type="AlphaFoldDB" id="W7QA87"/>
<evidence type="ECO:0000256" key="10">
    <source>
        <dbReference type="NCBIfam" id="TIGR03461"/>
    </source>
</evidence>
<evidence type="ECO:0000256" key="7">
    <source>
        <dbReference type="ARBA" id="ARBA00035633"/>
    </source>
</evidence>
<evidence type="ECO:0000256" key="1">
    <source>
        <dbReference type="ARBA" id="ARBA00001933"/>
    </source>
</evidence>
<dbReference type="PATRIC" id="fig|1328313.3.peg.2312"/>
<dbReference type="Pfam" id="PF01063">
    <property type="entry name" value="Aminotran_4"/>
    <property type="match status" value="1"/>
</dbReference>
<evidence type="ECO:0000256" key="2">
    <source>
        <dbReference type="ARBA" id="ARBA00009320"/>
    </source>
</evidence>
<dbReference type="Proteomes" id="UP000019276">
    <property type="component" value="Unassembled WGS sequence"/>
</dbReference>
<dbReference type="PANTHER" id="PTHR42743">
    <property type="entry name" value="AMINO-ACID AMINOTRANSFERASE"/>
    <property type="match status" value="1"/>
</dbReference>
<dbReference type="Gene3D" id="3.30.470.10">
    <property type="match status" value="1"/>
</dbReference>
<keyword evidence="4" id="KW-0663">Pyridoxal phosphate</keyword>
<dbReference type="EC" id="4.1.3.38" evidence="8 10"/>
<evidence type="ECO:0000256" key="4">
    <source>
        <dbReference type="ARBA" id="ARBA00022898"/>
    </source>
</evidence>
<evidence type="ECO:0000256" key="5">
    <source>
        <dbReference type="ARBA" id="ARBA00022909"/>
    </source>
</evidence>
<dbReference type="GO" id="GO:0008153">
    <property type="term" value="P:4-aminobenzoate biosynthetic process"/>
    <property type="evidence" value="ECO:0007669"/>
    <property type="project" value="UniProtKB-UniRule"/>
</dbReference>
<proteinExistence type="inferred from homology"/>
<keyword evidence="12" id="KW-1185">Reference proteome</keyword>
<dbReference type="SUPFAM" id="SSF56752">
    <property type="entry name" value="D-aminoacid aminotransferase-like PLP-dependent enzymes"/>
    <property type="match status" value="1"/>
</dbReference>
<evidence type="ECO:0000256" key="6">
    <source>
        <dbReference type="ARBA" id="ARBA00023239"/>
    </source>
</evidence>
<dbReference type="OrthoDB" id="9805628at2"/>
<protein>
    <recommendedName>
        <fullName evidence="8 10">Aminodeoxychorismate lyase</fullName>
        <ecNumber evidence="8 10">4.1.3.38</ecNumber>
    </recommendedName>
</protein>
<comment type="subunit">
    <text evidence="3">Homodimer.</text>
</comment>
<evidence type="ECO:0000313" key="12">
    <source>
        <dbReference type="Proteomes" id="UP000019276"/>
    </source>
</evidence>
<sequence length="259" mass="29365">MQIIHADNGHLQVSAYNRAVQFGDGHFTTLKLINKQVVAWPYHKNRLVEANKRLAFPQIQLEKIYQSLLDIAHQRDAVVKVLVTRGESQRGYAYSQDIIAQVYLYVSDWNHDAFSYPQGVCLSILDTQIAQQPLLAGLKHTNRLEQVLLKQELLEKSLQDGLVFDTSNRLIETSMANIIVYIDGQWCTPDLSLAGVAGTKRAELLEQNPQIKIRHIDKTEISNIHAAIMCNALIDYVVVASIENRVLDQTIAQQFIRGY</sequence>
<reference evidence="11 12" key="1">
    <citation type="journal article" date="2014" name="Genome Announc.">
        <title>Draft Genome Sequence of the Agar-Degrading Bacterium Catenovulum sp. Strain DS-2, Isolated from Intestines of Haliotis diversicolor.</title>
        <authorList>
            <person name="Shan D."/>
            <person name="Li X."/>
            <person name="Gu Z."/>
            <person name="Wei G."/>
            <person name="Gao Z."/>
            <person name="Shao Z."/>
        </authorList>
    </citation>
    <scope>NUCLEOTIDE SEQUENCE [LARGE SCALE GENOMIC DNA]</scope>
    <source>
        <strain evidence="11 12">DS-2</strain>
    </source>
</reference>
<keyword evidence="6 11" id="KW-0456">Lyase</keyword>
<evidence type="ECO:0000313" key="11">
    <source>
        <dbReference type="EMBL" id="EWH09714.1"/>
    </source>
</evidence>
<accession>W7QA87</accession>
<dbReference type="GO" id="GO:0046656">
    <property type="term" value="P:folic acid biosynthetic process"/>
    <property type="evidence" value="ECO:0007669"/>
    <property type="project" value="UniProtKB-KW"/>
</dbReference>
<dbReference type="EMBL" id="ARZY01000020">
    <property type="protein sequence ID" value="EWH09714.1"/>
    <property type="molecule type" value="Genomic_DNA"/>
</dbReference>
<dbReference type="PANTHER" id="PTHR42743:SF2">
    <property type="entry name" value="AMINODEOXYCHORISMATE LYASE"/>
    <property type="match status" value="1"/>
</dbReference>
<dbReference type="RefSeq" id="WP_051479815.1">
    <property type="nucleotide sequence ID" value="NZ_ARZY01000020.1"/>
</dbReference>
<dbReference type="InterPro" id="IPR017824">
    <property type="entry name" value="Aminodeoxychorismate_lyase_IV"/>
</dbReference>
<dbReference type="NCBIfam" id="TIGR03461">
    <property type="entry name" value="pabC_Proteo"/>
    <property type="match status" value="1"/>
</dbReference>
<organism evidence="11 12">
    <name type="scientific">Catenovulum agarivorans DS-2</name>
    <dbReference type="NCBI Taxonomy" id="1328313"/>
    <lineage>
        <taxon>Bacteria</taxon>
        <taxon>Pseudomonadati</taxon>
        <taxon>Pseudomonadota</taxon>
        <taxon>Gammaproteobacteria</taxon>
        <taxon>Alteromonadales</taxon>
        <taxon>Alteromonadaceae</taxon>
        <taxon>Catenovulum</taxon>
    </lineage>
</organism>
<dbReference type="Gene3D" id="3.20.10.10">
    <property type="entry name" value="D-amino Acid Aminotransferase, subunit A, domain 2"/>
    <property type="match status" value="1"/>
</dbReference>
<dbReference type="InterPro" id="IPR043131">
    <property type="entry name" value="BCAT-like_N"/>
</dbReference>
<evidence type="ECO:0000256" key="8">
    <source>
        <dbReference type="ARBA" id="ARBA00035676"/>
    </source>
</evidence>
<evidence type="ECO:0000256" key="3">
    <source>
        <dbReference type="ARBA" id="ARBA00011738"/>
    </source>
</evidence>
<comment type="cofactor">
    <cofactor evidence="1">
        <name>pyridoxal 5'-phosphate</name>
        <dbReference type="ChEBI" id="CHEBI:597326"/>
    </cofactor>
</comment>
<dbReference type="InterPro" id="IPR043132">
    <property type="entry name" value="BCAT-like_C"/>
</dbReference>
<keyword evidence="5" id="KW-0289">Folate biosynthesis</keyword>
<comment type="pathway">
    <text evidence="7">Cofactor biosynthesis; tetrahydrofolate biosynthesis; 4-aminobenzoate from chorismate: step 2/2.</text>
</comment>
<evidence type="ECO:0000256" key="9">
    <source>
        <dbReference type="ARBA" id="ARBA00049529"/>
    </source>
</evidence>
<name>W7QA87_9ALTE</name>
<dbReference type="GO" id="GO:0030170">
    <property type="term" value="F:pyridoxal phosphate binding"/>
    <property type="evidence" value="ECO:0007669"/>
    <property type="project" value="InterPro"/>
</dbReference>
<dbReference type="InterPro" id="IPR036038">
    <property type="entry name" value="Aminotransferase-like"/>
</dbReference>
<comment type="catalytic activity">
    <reaction evidence="9">
        <text>4-amino-4-deoxychorismate = 4-aminobenzoate + pyruvate + H(+)</text>
        <dbReference type="Rhea" id="RHEA:16201"/>
        <dbReference type="ChEBI" id="CHEBI:15361"/>
        <dbReference type="ChEBI" id="CHEBI:15378"/>
        <dbReference type="ChEBI" id="CHEBI:17836"/>
        <dbReference type="ChEBI" id="CHEBI:58406"/>
        <dbReference type="EC" id="4.1.3.38"/>
    </reaction>
</comment>
<comment type="similarity">
    <text evidence="2">Belongs to the class-IV pyridoxal-phosphate-dependent aminotransferase family.</text>
</comment>
<dbReference type="eggNOG" id="COG0115">
    <property type="taxonomic scope" value="Bacteria"/>
</dbReference>
<dbReference type="GO" id="GO:0008696">
    <property type="term" value="F:4-amino-4-deoxychorismate lyase activity"/>
    <property type="evidence" value="ECO:0007669"/>
    <property type="project" value="UniProtKB-UniRule"/>
</dbReference>
<dbReference type="GO" id="GO:0005829">
    <property type="term" value="C:cytosol"/>
    <property type="evidence" value="ECO:0007669"/>
    <property type="project" value="TreeGrafter"/>
</dbReference>
<dbReference type="InterPro" id="IPR001544">
    <property type="entry name" value="Aminotrans_IV"/>
</dbReference>
<comment type="caution">
    <text evidence="11">The sequence shown here is derived from an EMBL/GenBank/DDBJ whole genome shotgun (WGS) entry which is preliminary data.</text>
</comment>
<gene>
    <name evidence="11" type="ORF">DS2_11298</name>
</gene>
<dbReference type="STRING" id="1328313.DS2_11298"/>
<dbReference type="InterPro" id="IPR050571">
    <property type="entry name" value="Class-IV_PLP-Dep_Aminotrnsfr"/>
</dbReference>